<organism evidence="2 3">
    <name type="scientific">Kitasatospora phosalacinea</name>
    <dbReference type="NCBI Taxonomy" id="2065"/>
    <lineage>
        <taxon>Bacteria</taxon>
        <taxon>Bacillati</taxon>
        <taxon>Actinomycetota</taxon>
        <taxon>Actinomycetes</taxon>
        <taxon>Kitasatosporales</taxon>
        <taxon>Streptomycetaceae</taxon>
        <taxon>Kitasatospora</taxon>
    </lineage>
</organism>
<sequence>MPYTFPETGTPVRVLGTADTPLFHHGDVCKILQHTNPTVAARMLDDDESVMVDMRDIAAGQTALNSSFSTPATGNSVARFVTEPGLYNLILSSRAPGAKAFRRWLTNEVLPSIRRTGSYVVAPAAPALPDLTTPQGVLALAQQFARTAEQLVEADAKLRELEPKALAHDTLMAAQDGDVLIREAAKALGWQEKQLRGFLLDEHLIYRRQATCGVTQYDFYAANAAHFNAVLRTVEHTWGSCAHYTLHVTPQGMGLIQKRIARRQAEMRDAIEGAA</sequence>
<reference evidence="2 3" key="1">
    <citation type="submission" date="2024-09" db="EMBL/GenBank/DDBJ databases">
        <title>The Natural Products Discovery Center: Release of the First 8490 Sequenced Strains for Exploring Actinobacteria Biosynthetic Diversity.</title>
        <authorList>
            <person name="Kalkreuter E."/>
            <person name="Kautsar S.A."/>
            <person name="Yang D."/>
            <person name="Bader C.D."/>
            <person name="Teijaro C.N."/>
            <person name="Fluegel L."/>
            <person name="Davis C.M."/>
            <person name="Simpson J.R."/>
            <person name="Lauterbach L."/>
            <person name="Steele A.D."/>
            <person name="Gui C."/>
            <person name="Meng S."/>
            <person name="Li G."/>
            <person name="Viehrig K."/>
            <person name="Ye F."/>
            <person name="Su P."/>
            <person name="Kiefer A.F."/>
            <person name="Nichols A."/>
            <person name="Cepeda A.J."/>
            <person name="Yan W."/>
            <person name="Fan B."/>
            <person name="Jiang Y."/>
            <person name="Adhikari A."/>
            <person name="Zheng C.-J."/>
            <person name="Schuster L."/>
            <person name="Cowan T.M."/>
            <person name="Smanski M.J."/>
            <person name="Chevrette M.G."/>
            <person name="De Carvalho L.P.S."/>
            <person name="Shen B."/>
        </authorList>
    </citation>
    <scope>NUCLEOTIDE SEQUENCE [LARGE SCALE GENOMIC DNA]</scope>
    <source>
        <strain evidence="2 3">NPDC058753</strain>
    </source>
</reference>
<dbReference type="EMBL" id="JBHYPX010000058">
    <property type="protein sequence ID" value="MFE1355276.1"/>
    <property type="molecule type" value="Genomic_DNA"/>
</dbReference>
<proteinExistence type="predicted"/>
<feature type="domain" description="Bro-N" evidence="1">
    <location>
        <begin position="1"/>
        <end position="117"/>
    </location>
</feature>
<comment type="caution">
    <text evidence="2">The sequence shown here is derived from an EMBL/GenBank/DDBJ whole genome shotgun (WGS) entry which is preliminary data.</text>
</comment>
<dbReference type="Pfam" id="PF02498">
    <property type="entry name" value="Bro-N"/>
    <property type="match status" value="1"/>
</dbReference>
<name>A0ABW6GRB8_9ACTN</name>
<dbReference type="SMART" id="SM01040">
    <property type="entry name" value="Bro-N"/>
    <property type="match status" value="1"/>
</dbReference>
<protein>
    <submittedName>
        <fullName evidence="2">BRO family protein</fullName>
    </submittedName>
</protein>
<evidence type="ECO:0000259" key="1">
    <source>
        <dbReference type="PROSITE" id="PS51750"/>
    </source>
</evidence>
<evidence type="ECO:0000313" key="3">
    <source>
        <dbReference type="Proteomes" id="UP001599542"/>
    </source>
</evidence>
<dbReference type="InterPro" id="IPR003497">
    <property type="entry name" value="BRO_N_domain"/>
</dbReference>
<dbReference type="Proteomes" id="UP001599542">
    <property type="component" value="Unassembled WGS sequence"/>
</dbReference>
<dbReference type="PANTHER" id="PTHR36180:SF2">
    <property type="entry name" value="BRO FAMILY PROTEIN"/>
    <property type="match status" value="1"/>
</dbReference>
<dbReference type="RefSeq" id="WP_380329456.1">
    <property type="nucleotide sequence ID" value="NZ_JBHYPW010000056.1"/>
</dbReference>
<dbReference type="PROSITE" id="PS51750">
    <property type="entry name" value="BRO_N"/>
    <property type="match status" value="1"/>
</dbReference>
<gene>
    <name evidence="2" type="ORF">ACFW6T_25120</name>
</gene>
<keyword evidence="3" id="KW-1185">Reference proteome</keyword>
<evidence type="ECO:0000313" key="2">
    <source>
        <dbReference type="EMBL" id="MFE1355276.1"/>
    </source>
</evidence>
<dbReference type="Pfam" id="PF03374">
    <property type="entry name" value="ANT"/>
    <property type="match status" value="1"/>
</dbReference>
<dbReference type="InterPro" id="IPR005039">
    <property type="entry name" value="Ant_C"/>
</dbReference>
<accession>A0ABW6GRB8</accession>
<dbReference type="PANTHER" id="PTHR36180">
    <property type="entry name" value="DNA-BINDING PROTEIN-RELATED-RELATED"/>
    <property type="match status" value="1"/>
</dbReference>